<dbReference type="AlphaFoldDB" id="A0A5B0WDA5"/>
<evidence type="ECO:0000313" key="1">
    <source>
        <dbReference type="EMBL" id="KAA1183869.1"/>
    </source>
</evidence>
<comment type="caution">
    <text evidence="1">The sequence shown here is derived from an EMBL/GenBank/DDBJ whole genome shotgun (WGS) entry which is preliminary data.</text>
</comment>
<dbReference type="EMBL" id="VNIP01000004">
    <property type="protein sequence ID" value="KAA1183869.1"/>
    <property type="molecule type" value="Genomic_DNA"/>
</dbReference>
<name>A0A5B0WDA5_RHITR</name>
<evidence type="ECO:0000313" key="2">
    <source>
        <dbReference type="Proteomes" id="UP000323608"/>
    </source>
</evidence>
<accession>A0A5B0WDA5</accession>
<sequence>MFDIADTKKRARRCFRYARDRSIVQRNAFQAGQWINPACQDLPGRLLPAVGVDGRSVVDLVDAGYATGADDPQEEPLRQQDGRPLAIKINRFPRIVLTGSGDRLL</sequence>
<proteinExistence type="predicted"/>
<reference evidence="1 2" key="1">
    <citation type="submission" date="2019-07" db="EMBL/GenBank/DDBJ databases">
        <title>The Draft Genome Sequence of Rhizobium tropici SARCC-755 Associated with Superior Nodulation on Pigeonpea (Cajanus cajan (L.) Millsp.).</title>
        <authorList>
            <person name="Bopape F.L."/>
            <person name="Hassen A.I."/>
            <person name="Swanevelder Z.H."/>
            <person name="Gwata E.T."/>
        </authorList>
    </citation>
    <scope>NUCLEOTIDE SEQUENCE [LARGE SCALE GENOMIC DNA]</scope>
    <source>
        <strain evidence="1 2">SARCC-755</strain>
    </source>
</reference>
<dbReference type="RefSeq" id="WP_149633996.1">
    <property type="nucleotide sequence ID" value="NZ_VNIP01000004.1"/>
</dbReference>
<organism evidence="1 2">
    <name type="scientific">Rhizobium tropici</name>
    <dbReference type="NCBI Taxonomy" id="398"/>
    <lineage>
        <taxon>Bacteria</taxon>
        <taxon>Pseudomonadati</taxon>
        <taxon>Pseudomonadota</taxon>
        <taxon>Alphaproteobacteria</taxon>
        <taxon>Hyphomicrobiales</taxon>
        <taxon>Rhizobiaceae</taxon>
        <taxon>Rhizobium/Agrobacterium group</taxon>
        <taxon>Rhizobium</taxon>
    </lineage>
</organism>
<protein>
    <submittedName>
        <fullName evidence="1">Uncharacterized protein</fullName>
    </submittedName>
</protein>
<dbReference type="Proteomes" id="UP000323608">
    <property type="component" value="Unassembled WGS sequence"/>
</dbReference>
<gene>
    <name evidence="1" type="ORF">FP026_07555</name>
</gene>